<evidence type="ECO:0000313" key="2">
    <source>
        <dbReference type="EnsemblPlants" id="AET1Gv20463900.34"/>
    </source>
</evidence>
<feature type="region of interest" description="Disordered" evidence="1">
    <location>
        <begin position="1"/>
        <end position="20"/>
    </location>
</feature>
<protein>
    <submittedName>
        <fullName evidence="2">Uncharacterized protein</fullName>
    </submittedName>
</protein>
<reference evidence="3" key="2">
    <citation type="journal article" date="2017" name="Nat. Plants">
        <title>The Aegilops tauschii genome reveals multiple impacts of transposons.</title>
        <authorList>
            <person name="Zhao G."/>
            <person name="Zou C."/>
            <person name="Li K."/>
            <person name="Wang K."/>
            <person name="Li T."/>
            <person name="Gao L."/>
            <person name="Zhang X."/>
            <person name="Wang H."/>
            <person name="Yang Z."/>
            <person name="Liu X."/>
            <person name="Jiang W."/>
            <person name="Mao L."/>
            <person name="Kong X."/>
            <person name="Jiao Y."/>
            <person name="Jia J."/>
        </authorList>
    </citation>
    <scope>NUCLEOTIDE SEQUENCE [LARGE SCALE GENOMIC DNA]</scope>
    <source>
        <strain evidence="3">cv. AL8/78</strain>
    </source>
</reference>
<reference evidence="2" key="3">
    <citation type="journal article" date="2017" name="Nature">
        <title>Genome sequence of the progenitor of the wheat D genome Aegilops tauschii.</title>
        <authorList>
            <person name="Luo M.C."/>
            <person name="Gu Y.Q."/>
            <person name="Puiu D."/>
            <person name="Wang H."/>
            <person name="Twardziok S.O."/>
            <person name="Deal K.R."/>
            <person name="Huo N."/>
            <person name="Zhu T."/>
            <person name="Wang L."/>
            <person name="Wang Y."/>
            <person name="McGuire P.E."/>
            <person name="Liu S."/>
            <person name="Long H."/>
            <person name="Ramasamy R.K."/>
            <person name="Rodriguez J.C."/>
            <person name="Van S.L."/>
            <person name="Yuan L."/>
            <person name="Wang Z."/>
            <person name="Xia Z."/>
            <person name="Xiao L."/>
            <person name="Anderson O.D."/>
            <person name="Ouyang S."/>
            <person name="Liang Y."/>
            <person name="Zimin A.V."/>
            <person name="Pertea G."/>
            <person name="Qi P."/>
            <person name="Bennetzen J.L."/>
            <person name="Dai X."/>
            <person name="Dawson M.W."/>
            <person name="Muller H.G."/>
            <person name="Kugler K."/>
            <person name="Rivarola-Duarte L."/>
            <person name="Spannagl M."/>
            <person name="Mayer K.F.X."/>
            <person name="Lu F.H."/>
            <person name="Bevan M.W."/>
            <person name="Leroy P."/>
            <person name="Li P."/>
            <person name="You F.M."/>
            <person name="Sun Q."/>
            <person name="Liu Z."/>
            <person name="Lyons E."/>
            <person name="Wicker T."/>
            <person name="Salzberg S.L."/>
            <person name="Devos K.M."/>
            <person name="Dvorak J."/>
        </authorList>
    </citation>
    <scope>NUCLEOTIDE SEQUENCE [LARGE SCALE GENOMIC DNA]</scope>
    <source>
        <strain evidence="2">cv. AL8/78</strain>
    </source>
</reference>
<evidence type="ECO:0000256" key="1">
    <source>
        <dbReference type="SAM" id="MobiDB-lite"/>
    </source>
</evidence>
<dbReference type="Gramene" id="AET1Gv20463900.34">
    <property type="protein sequence ID" value="AET1Gv20463900.34"/>
    <property type="gene ID" value="AET1Gv20463900"/>
</dbReference>
<name>A0A452YLZ1_AEGTS</name>
<proteinExistence type="predicted"/>
<reference evidence="3" key="1">
    <citation type="journal article" date="2014" name="Science">
        <title>Ancient hybridizations among the ancestral genomes of bread wheat.</title>
        <authorList>
            <consortium name="International Wheat Genome Sequencing Consortium,"/>
            <person name="Marcussen T."/>
            <person name="Sandve S.R."/>
            <person name="Heier L."/>
            <person name="Spannagl M."/>
            <person name="Pfeifer M."/>
            <person name="Jakobsen K.S."/>
            <person name="Wulff B.B."/>
            <person name="Steuernagel B."/>
            <person name="Mayer K.F."/>
            <person name="Olsen O.A."/>
        </authorList>
    </citation>
    <scope>NUCLEOTIDE SEQUENCE [LARGE SCALE GENOMIC DNA]</scope>
    <source>
        <strain evidence="3">cv. AL8/78</strain>
    </source>
</reference>
<feature type="region of interest" description="Disordered" evidence="1">
    <location>
        <begin position="92"/>
        <end position="158"/>
    </location>
</feature>
<feature type="region of interest" description="Disordered" evidence="1">
    <location>
        <begin position="43"/>
        <end position="77"/>
    </location>
</feature>
<evidence type="ECO:0000313" key="3">
    <source>
        <dbReference type="Proteomes" id="UP000015105"/>
    </source>
</evidence>
<dbReference type="AlphaFoldDB" id="A0A452YLZ1"/>
<organism evidence="2 3">
    <name type="scientific">Aegilops tauschii subsp. strangulata</name>
    <name type="common">Goatgrass</name>
    <dbReference type="NCBI Taxonomy" id="200361"/>
    <lineage>
        <taxon>Eukaryota</taxon>
        <taxon>Viridiplantae</taxon>
        <taxon>Streptophyta</taxon>
        <taxon>Embryophyta</taxon>
        <taxon>Tracheophyta</taxon>
        <taxon>Spermatophyta</taxon>
        <taxon>Magnoliopsida</taxon>
        <taxon>Liliopsida</taxon>
        <taxon>Poales</taxon>
        <taxon>Poaceae</taxon>
        <taxon>BOP clade</taxon>
        <taxon>Pooideae</taxon>
        <taxon>Triticodae</taxon>
        <taxon>Triticeae</taxon>
        <taxon>Triticinae</taxon>
        <taxon>Aegilops</taxon>
    </lineage>
</organism>
<accession>A0A452YLZ1</accession>
<dbReference type="EnsemblPlants" id="AET1Gv20463900.34">
    <property type="protein sequence ID" value="AET1Gv20463900.34"/>
    <property type="gene ID" value="AET1Gv20463900"/>
</dbReference>
<reference evidence="2" key="4">
    <citation type="submission" date="2019-03" db="UniProtKB">
        <authorList>
            <consortium name="EnsemblPlants"/>
        </authorList>
    </citation>
    <scope>IDENTIFICATION</scope>
</reference>
<sequence>MPTGRSHRRAQELPRTPPDLADRAAACRHWAENVRTTARWIWPGPCRNQTGPRRRSPELGGNAPKLAGPHRRAPDRPRMCRDRLARATVRGIWEEPHQGGPPAPPPVTNAYKGRASQKGEHHQALQVRESTAWPAPPPLAIRRAPRRSGPPTARRPGP</sequence>
<keyword evidence="3" id="KW-1185">Reference proteome</keyword>
<dbReference type="Proteomes" id="UP000015105">
    <property type="component" value="Chromosome 1D"/>
</dbReference>
<reference evidence="2" key="5">
    <citation type="journal article" date="2021" name="G3 (Bethesda)">
        <title>Aegilops tauschii genome assembly Aet v5.0 features greater sequence contiguity and improved annotation.</title>
        <authorList>
            <person name="Wang L."/>
            <person name="Zhu T."/>
            <person name="Rodriguez J.C."/>
            <person name="Deal K.R."/>
            <person name="Dubcovsky J."/>
            <person name="McGuire P.E."/>
            <person name="Lux T."/>
            <person name="Spannagl M."/>
            <person name="Mayer K.F.X."/>
            <person name="Baldrich P."/>
            <person name="Meyers B.C."/>
            <person name="Huo N."/>
            <person name="Gu Y.Q."/>
            <person name="Zhou H."/>
            <person name="Devos K.M."/>
            <person name="Bennetzen J.L."/>
            <person name="Unver T."/>
            <person name="Budak H."/>
            <person name="Gulick P.J."/>
            <person name="Galiba G."/>
            <person name="Kalapos B."/>
            <person name="Nelson D.R."/>
            <person name="Li P."/>
            <person name="You F.M."/>
            <person name="Luo M.C."/>
            <person name="Dvorak J."/>
        </authorList>
    </citation>
    <scope>NUCLEOTIDE SEQUENCE [LARGE SCALE GENOMIC DNA]</scope>
    <source>
        <strain evidence="2">cv. AL8/78</strain>
    </source>
</reference>